<evidence type="ECO:0000256" key="2">
    <source>
        <dbReference type="ARBA" id="ARBA00022679"/>
    </source>
</evidence>
<dbReference type="PANTHER" id="PTHR46173">
    <property type="entry name" value="CCA TRNA NUCLEOTIDYLTRANSFERASE 1, MITOCHONDRIAL"/>
    <property type="match status" value="1"/>
</dbReference>
<keyword evidence="2 8" id="KW-0808">Transferase</keyword>
<keyword evidence="4 11" id="KW-0548">Nucleotidyltransferase</keyword>
<dbReference type="Proteomes" id="UP000236884">
    <property type="component" value="Chromosome"/>
</dbReference>
<reference evidence="11 12" key="1">
    <citation type="submission" date="2015-08" db="EMBL/GenBank/DDBJ databases">
        <title>Investigation of the bacterial diversity of lava forest soil.</title>
        <authorList>
            <person name="Lee J.S."/>
        </authorList>
    </citation>
    <scope>NUCLEOTIDE SEQUENCE [LARGE SCALE GENOMIC DNA]</scope>
    <source>
        <strain evidence="11 12">GJW-30</strain>
    </source>
</reference>
<evidence type="ECO:0000256" key="6">
    <source>
        <dbReference type="ARBA" id="ARBA00022741"/>
    </source>
</evidence>
<dbReference type="SUPFAM" id="SSF81891">
    <property type="entry name" value="Poly A polymerase C-terminal region-like"/>
    <property type="match status" value="1"/>
</dbReference>
<evidence type="ECO:0000256" key="3">
    <source>
        <dbReference type="ARBA" id="ARBA00022694"/>
    </source>
</evidence>
<dbReference type="GO" id="GO:0046872">
    <property type="term" value="F:metal ion binding"/>
    <property type="evidence" value="ECO:0007669"/>
    <property type="project" value="UniProtKB-KW"/>
</dbReference>
<dbReference type="RefSeq" id="WP_096353551.1">
    <property type="nucleotide sequence ID" value="NZ_AP014946.1"/>
</dbReference>
<dbReference type="EC" id="2.7.7.72" evidence="11"/>
<dbReference type="CDD" id="cd05398">
    <property type="entry name" value="NT_ClassII-CCAase"/>
    <property type="match status" value="1"/>
</dbReference>
<dbReference type="SUPFAM" id="SSF81301">
    <property type="entry name" value="Nucleotidyltransferase"/>
    <property type="match status" value="1"/>
</dbReference>
<evidence type="ECO:0000256" key="1">
    <source>
        <dbReference type="ARBA" id="ARBA00001946"/>
    </source>
</evidence>
<organism evidence="11 12">
    <name type="scientific">Variibacter gotjawalensis</name>
    <dbReference type="NCBI Taxonomy" id="1333996"/>
    <lineage>
        <taxon>Bacteria</taxon>
        <taxon>Pseudomonadati</taxon>
        <taxon>Pseudomonadota</taxon>
        <taxon>Alphaproteobacteria</taxon>
        <taxon>Hyphomicrobiales</taxon>
        <taxon>Nitrobacteraceae</taxon>
        <taxon>Variibacter</taxon>
    </lineage>
</organism>
<gene>
    <name evidence="11" type="primary">cca</name>
    <name evidence="11" type="ORF">GJW-30_1_01440</name>
</gene>
<dbReference type="PANTHER" id="PTHR46173:SF1">
    <property type="entry name" value="CCA TRNA NUCLEOTIDYLTRANSFERASE 1, MITOCHONDRIAL"/>
    <property type="match status" value="1"/>
</dbReference>
<dbReference type="KEGG" id="vgo:GJW-30_1_01440"/>
<evidence type="ECO:0000256" key="5">
    <source>
        <dbReference type="ARBA" id="ARBA00022723"/>
    </source>
</evidence>
<name>A0A0S3PSW8_9BRAD</name>
<dbReference type="AlphaFoldDB" id="A0A0S3PSW8"/>
<dbReference type="GO" id="GO:0000166">
    <property type="term" value="F:nucleotide binding"/>
    <property type="evidence" value="ECO:0007669"/>
    <property type="project" value="UniProtKB-KW"/>
</dbReference>
<evidence type="ECO:0000256" key="8">
    <source>
        <dbReference type="RuleBase" id="RU003953"/>
    </source>
</evidence>
<dbReference type="Gene3D" id="3.30.460.10">
    <property type="entry name" value="Beta Polymerase, domain 2"/>
    <property type="match status" value="1"/>
</dbReference>
<dbReference type="InterPro" id="IPR050264">
    <property type="entry name" value="Bact_CCA-adding_enz_type3_sf"/>
</dbReference>
<keyword evidence="5" id="KW-0479">Metal-binding</keyword>
<evidence type="ECO:0000313" key="12">
    <source>
        <dbReference type="Proteomes" id="UP000236884"/>
    </source>
</evidence>
<dbReference type="GO" id="GO:0004810">
    <property type="term" value="F:CCA tRNA nucleotidyltransferase activity"/>
    <property type="evidence" value="ECO:0007669"/>
    <property type="project" value="UniProtKB-EC"/>
</dbReference>
<dbReference type="GO" id="GO:0008033">
    <property type="term" value="P:tRNA processing"/>
    <property type="evidence" value="ECO:0007669"/>
    <property type="project" value="UniProtKB-KW"/>
</dbReference>
<protein>
    <submittedName>
        <fullName evidence="11">CCA-adding enzyme</fullName>
        <ecNumber evidence="11">2.7.7.72</ecNumber>
    </submittedName>
</protein>
<comment type="cofactor">
    <cofactor evidence="1">
        <name>Mg(2+)</name>
        <dbReference type="ChEBI" id="CHEBI:18420"/>
    </cofactor>
</comment>
<evidence type="ECO:0000259" key="10">
    <source>
        <dbReference type="Pfam" id="PF12627"/>
    </source>
</evidence>
<feature type="domain" description="tRNA nucleotidyltransferase/poly(A) polymerase RNA and SrmB- binding" evidence="10">
    <location>
        <begin position="198"/>
        <end position="238"/>
    </location>
</feature>
<feature type="domain" description="Poly A polymerase head" evidence="9">
    <location>
        <begin position="32"/>
        <end position="154"/>
    </location>
</feature>
<dbReference type="InterPro" id="IPR002646">
    <property type="entry name" value="PolA_pol_head_dom"/>
</dbReference>
<evidence type="ECO:0000256" key="4">
    <source>
        <dbReference type="ARBA" id="ARBA00022695"/>
    </source>
</evidence>
<dbReference type="GO" id="GO:0000049">
    <property type="term" value="F:tRNA binding"/>
    <property type="evidence" value="ECO:0007669"/>
    <property type="project" value="TreeGrafter"/>
</dbReference>
<dbReference type="Pfam" id="PF01743">
    <property type="entry name" value="PolyA_pol"/>
    <property type="match status" value="1"/>
</dbReference>
<dbReference type="EMBL" id="AP014946">
    <property type="protein sequence ID" value="BAT58912.1"/>
    <property type="molecule type" value="Genomic_DNA"/>
</dbReference>
<dbReference type="Gene3D" id="1.10.3090.10">
    <property type="entry name" value="cca-adding enzyme, domain 2"/>
    <property type="match status" value="1"/>
</dbReference>
<keyword evidence="7" id="KW-0460">Magnesium</keyword>
<proteinExistence type="inferred from homology"/>
<keyword evidence="6" id="KW-0547">Nucleotide-binding</keyword>
<comment type="similarity">
    <text evidence="8">Belongs to the tRNA nucleotidyltransferase/poly(A) polymerase family.</text>
</comment>
<keyword evidence="8" id="KW-0694">RNA-binding</keyword>
<keyword evidence="3" id="KW-0819">tRNA processing</keyword>
<dbReference type="Pfam" id="PF12627">
    <property type="entry name" value="PolyA_pol_RNAbd"/>
    <property type="match status" value="1"/>
</dbReference>
<keyword evidence="12" id="KW-1185">Reference proteome</keyword>
<dbReference type="InterPro" id="IPR032828">
    <property type="entry name" value="PolyA_RNA-bd"/>
</dbReference>
<evidence type="ECO:0000256" key="7">
    <source>
        <dbReference type="ARBA" id="ARBA00022842"/>
    </source>
</evidence>
<evidence type="ECO:0000313" key="11">
    <source>
        <dbReference type="EMBL" id="BAT58912.1"/>
    </source>
</evidence>
<dbReference type="OrthoDB" id="9805698at2"/>
<evidence type="ECO:0000259" key="9">
    <source>
        <dbReference type="Pfam" id="PF01743"/>
    </source>
</evidence>
<accession>A0A0S3PSW8</accession>
<sequence>MAPATLRFPDAPWAVGEPARLIAALDSDGEEARVIGGAVRNLLLGEQVADLDIATTAHPDEVTRRARALGFKVVPTGAAHGTVTVVIDGKPHEVTTLREDVETFGRKAIVRFGRDWQKDAERRDFTINALSMTRHGDVIDTVGGLPDIEQRRVRFIGDARQRIREDYLRILRFYRFHARYGAGAPDAEGVAATIAERDGLQLLSRERVRAELLKLLAAPGAPETVALMAEAGLLLPFLGVAIPPQLTRLARLEAALSLEAAPVRRLGALALFVTDDAARFAERLRLSANEEERLRAMAESLPPLMHDHSEAAGQALLYRCEGNREAFADKVLLAWVRSEAAPDEPAWRALFDLPGRWQPPKFPIRAADLIALGLEKGPALGAALAAAEAEWISAGFPSDVATVKALAARHARR</sequence>
<dbReference type="InterPro" id="IPR043519">
    <property type="entry name" value="NT_sf"/>
</dbReference>